<name>A0A3L9MNA6_9FLAO</name>
<dbReference type="OrthoDB" id="9802881at2"/>
<dbReference type="EMBL" id="RDOJ01000001">
    <property type="protein sequence ID" value="RLZ12704.1"/>
    <property type="molecule type" value="Genomic_DNA"/>
</dbReference>
<dbReference type="Proteomes" id="UP000275348">
    <property type="component" value="Unassembled WGS sequence"/>
</dbReference>
<protein>
    <recommendedName>
        <fullName evidence="3">Capsular biosynthesis protein</fullName>
    </recommendedName>
</protein>
<reference evidence="1 2" key="1">
    <citation type="submission" date="2018-10" db="EMBL/GenBank/DDBJ databases">
        <authorList>
            <person name="Chen X."/>
        </authorList>
    </citation>
    <scope>NUCLEOTIDE SEQUENCE [LARGE SCALE GENOMIC DNA]</scope>
    <source>
        <strain evidence="1 2">YIM 102668</strain>
    </source>
</reference>
<dbReference type="InterPro" id="IPR051706">
    <property type="entry name" value="Glycosyltransferase_domain"/>
</dbReference>
<evidence type="ECO:0000313" key="2">
    <source>
        <dbReference type="Proteomes" id="UP000275348"/>
    </source>
</evidence>
<dbReference type="AlphaFoldDB" id="A0A3L9MNA6"/>
<dbReference type="Gene3D" id="3.90.550.20">
    <property type="match status" value="1"/>
</dbReference>
<dbReference type="RefSeq" id="WP_121933282.1">
    <property type="nucleotide sequence ID" value="NZ_RDOJ01000001.1"/>
</dbReference>
<dbReference type="Pfam" id="PF05704">
    <property type="entry name" value="Caps_synth"/>
    <property type="match status" value="1"/>
</dbReference>
<accession>A0A3L9MNA6</accession>
<dbReference type="InterPro" id="IPR008441">
    <property type="entry name" value="AfumC-like_glycosyl_Trfase"/>
</dbReference>
<keyword evidence="2" id="KW-1185">Reference proteome</keyword>
<dbReference type="InterPro" id="IPR029044">
    <property type="entry name" value="Nucleotide-diphossugar_trans"/>
</dbReference>
<dbReference type="SUPFAM" id="SSF53448">
    <property type="entry name" value="Nucleotide-diphospho-sugar transferases"/>
    <property type="match status" value="1"/>
</dbReference>
<dbReference type="GO" id="GO:0000030">
    <property type="term" value="F:mannosyltransferase activity"/>
    <property type="evidence" value="ECO:0007669"/>
    <property type="project" value="TreeGrafter"/>
</dbReference>
<proteinExistence type="predicted"/>
<evidence type="ECO:0008006" key="3">
    <source>
        <dbReference type="Google" id="ProtNLM"/>
    </source>
</evidence>
<comment type="caution">
    <text evidence="1">The sequence shown here is derived from an EMBL/GenBank/DDBJ whole genome shotgun (WGS) entry which is preliminary data.</text>
</comment>
<dbReference type="PANTHER" id="PTHR32385">
    <property type="entry name" value="MANNOSYL PHOSPHORYLINOSITOL CERAMIDE SYNTHASE"/>
    <property type="match status" value="1"/>
</dbReference>
<organism evidence="1 2">
    <name type="scientific">Faecalibacter macacae</name>
    <dbReference type="NCBI Taxonomy" id="1859289"/>
    <lineage>
        <taxon>Bacteria</taxon>
        <taxon>Pseudomonadati</taxon>
        <taxon>Bacteroidota</taxon>
        <taxon>Flavobacteriia</taxon>
        <taxon>Flavobacteriales</taxon>
        <taxon>Weeksellaceae</taxon>
        <taxon>Faecalibacter</taxon>
    </lineage>
</organism>
<sequence>MKDFLNKVFYRDKNLLIRSTTDELIIWESLNFKQKKINKDVPKIIWSFWFDIEYPKSIEICLKSWKYHHPNYQINLLNKNNLLEYLPDFNFSIFQHLNHANLSDIIRLELLYNYGGIWLDCSVFLNDKLDNHLLNFSNNDLDLLCFEGYNHNNKLLPITESWFLITYKNNHFIEVWLDLLKKCFIDFDYQNFFKKKYNKEYLMIEEKNRDYLYIYMSSLVILKDVENLKIGLLNSKVNGFFYDYEFNYNYEKIGKYFLLNATYSNFPSIIKLTSKNRNSIDVLLKNNMVKKNSMFGKYI</sequence>
<gene>
    <name evidence="1" type="ORF">EAH69_00690</name>
</gene>
<dbReference type="GO" id="GO:0051999">
    <property type="term" value="P:mannosyl-inositol phosphorylceramide biosynthetic process"/>
    <property type="evidence" value="ECO:0007669"/>
    <property type="project" value="TreeGrafter"/>
</dbReference>
<dbReference type="GO" id="GO:0016020">
    <property type="term" value="C:membrane"/>
    <property type="evidence" value="ECO:0007669"/>
    <property type="project" value="GOC"/>
</dbReference>
<evidence type="ECO:0000313" key="1">
    <source>
        <dbReference type="EMBL" id="RLZ12704.1"/>
    </source>
</evidence>
<dbReference type="PANTHER" id="PTHR32385:SF22">
    <property type="entry name" value="MANNOSYL PHOSPHORYLINOSITOL CERAMIDE SYNTHASE SUR1"/>
    <property type="match status" value="1"/>
</dbReference>